<accession>A0A1Y2AJH1</accession>
<name>A0A1Y2AJH1_9TREE</name>
<evidence type="ECO:0000256" key="1">
    <source>
        <dbReference type="SAM" id="MobiDB-lite"/>
    </source>
</evidence>
<dbReference type="EMBL" id="MCFC01000093">
    <property type="protein sequence ID" value="ORY22450.1"/>
    <property type="molecule type" value="Genomic_DNA"/>
</dbReference>
<dbReference type="PANTHER" id="PTHR22427">
    <property type="entry name" value="GH15728P"/>
    <property type="match status" value="1"/>
</dbReference>
<reference evidence="3 4" key="1">
    <citation type="submission" date="2016-07" db="EMBL/GenBank/DDBJ databases">
        <title>Pervasive Adenine N6-methylation of Active Genes in Fungi.</title>
        <authorList>
            <consortium name="DOE Joint Genome Institute"/>
            <person name="Mondo S.J."/>
            <person name="Dannebaum R.O."/>
            <person name="Kuo R.C."/>
            <person name="Labutti K."/>
            <person name="Haridas S."/>
            <person name="Kuo A."/>
            <person name="Salamov A."/>
            <person name="Ahrendt S.R."/>
            <person name="Lipzen A."/>
            <person name="Sullivan W."/>
            <person name="Andreopoulos W.B."/>
            <person name="Clum A."/>
            <person name="Lindquist E."/>
            <person name="Daum C."/>
            <person name="Ramamoorthy G.K."/>
            <person name="Gryganskyi A."/>
            <person name="Culley D."/>
            <person name="Magnuson J.K."/>
            <person name="James T.Y."/>
            <person name="O'Malley M.A."/>
            <person name="Stajich J.E."/>
            <person name="Spatafora J.W."/>
            <person name="Visel A."/>
            <person name="Grigoriev I.V."/>
        </authorList>
    </citation>
    <scope>NUCLEOTIDE SEQUENCE [LARGE SCALE GENOMIC DNA]</scope>
    <source>
        <strain evidence="3 4">68-887.2</strain>
    </source>
</reference>
<evidence type="ECO:0000313" key="3">
    <source>
        <dbReference type="EMBL" id="ORY22450.1"/>
    </source>
</evidence>
<organism evidence="3 4">
    <name type="scientific">Naematelia encephala</name>
    <dbReference type="NCBI Taxonomy" id="71784"/>
    <lineage>
        <taxon>Eukaryota</taxon>
        <taxon>Fungi</taxon>
        <taxon>Dikarya</taxon>
        <taxon>Basidiomycota</taxon>
        <taxon>Agaricomycotina</taxon>
        <taxon>Tremellomycetes</taxon>
        <taxon>Tremellales</taxon>
        <taxon>Naemateliaceae</taxon>
        <taxon>Naematelia</taxon>
    </lineage>
</organism>
<dbReference type="InParanoid" id="A0A1Y2AJH1"/>
<sequence>MDLTLADLNDGARSWPSVERRVSESTDVWARDLRSVFEHAKDRFGDVSWESEEGSERIWGHKAMIYARAPKAFKDRSFITRHFARSPTSLRSPSPSSNFAPPPSPYPPSFRLNAPGRSSSLSVDTLRPPLDSSQVLRLTHGDTPELFAAQLEWLYTGEGFGDVVEWISAEDDSGLGASIRDSLGRRGNQAERQDKLGQDLTYMWRSKLYADVRIHLAPIHELDAEGSAEDSLSDDSEESTDSLSSTAVFTAHKFILASRSPYFTSLLLNTAAFKPLGGSGATADIHLPTPPFTPAALHFCLGYMYAGHLDFSNRTFDLLTAFQIHRAAAYLQLDTLTNEIEARIANDFCHGLDLSKCHCRRCPMRAARVWRFASEPDVGAVALAKRAREYVLRGWGDSWGREVGSADDDQRSGLVRDTIARIGPGKVVSAFKAIAQIQARMEAGIRARAREAAAWVDPLQEMLEKIQEHTRTVLLNDFAAVADAGELWQLALGKGFNDDLLDILVKEIVDVVGTPRGCVEGPHVYQVRLSQ</sequence>
<dbReference type="OrthoDB" id="2130750at2759"/>
<dbReference type="Gene3D" id="3.30.710.10">
    <property type="entry name" value="Potassium Channel Kv1.1, Chain A"/>
    <property type="match status" value="1"/>
</dbReference>
<keyword evidence="4" id="KW-1185">Reference proteome</keyword>
<dbReference type="Proteomes" id="UP000193986">
    <property type="component" value="Unassembled WGS sequence"/>
</dbReference>
<dbReference type="Pfam" id="PF00651">
    <property type="entry name" value="BTB"/>
    <property type="match status" value="1"/>
</dbReference>
<dbReference type="AlphaFoldDB" id="A0A1Y2AJH1"/>
<proteinExistence type="predicted"/>
<protein>
    <recommendedName>
        <fullName evidence="2">BTB domain-containing protein</fullName>
    </recommendedName>
</protein>
<evidence type="ECO:0000259" key="2">
    <source>
        <dbReference type="PROSITE" id="PS50097"/>
    </source>
</evidence>
<feature type="compositionally biased region" description="Low complexity" evidence="1">
    <location>
        <begin position="86"/>
        <end position="99"/>
    </location>
</feature>
<dbReference type="SMART" id="SM00225">
    <property type="entry name" value="BTB"/>
    <property type="match status" value="1"/>
</dbReference>
<evidence type="ECO:0000313" key="4">
    <source>
        <dbReference type="Proteomes" id="UP000193986"/>
    </source>
</evidence>
<dbReference type="SUPFAM" id="SSF54695">
    <property type="entry name" value="POZ domain"/>
    <property type="match status" value="1"/>
</dbReference>
<dbReference type="STRING" id="71784.A0A1Y2AJH1"/>
<gene>
    <name evidence="3" type="ORF">BCR39DRAFT_551657</name>
</gene>
<dbReference type="InterPro" id="IPR000210">
    <property type="entry name" value="BTB/POZ_dom"/>
</dbReference>
<comment type="caution">
    <text evidence="3">The sequence shown here is derived from an EMBL/GenBank/DDBJ whole genome shotgun (WGS) entry which is preliminary data.</text>
</comment>
<feature type="domain" description="BTB" evidence="2">
    <location>
        <begin position="237"/>
        <end position="313"/>
    </location>
</feature>
<dbReference type="CDD" id="cd18186">
    <property type="entry name" value="BTB_POZ_ZBTB_KLHL-like"/>
    <property type="match status" value="1"/>
</dbReference>
<feature type="region of interest" description="Disordered" evidence="1">
    <location>
        <begin position="86"/>
        <end position="126"/>
    </location>
</feature>
<dbReference type="PROSITE" id="PS50097">
    <property type="entry name" value="BTB"/>
    <property type="match status" value="1"/>
</dbReference>
<dbReference type="InterPro" id="IPR011333">
    <property type="entry name" value="SKP1/BTB/POZ_sf"/>
</dbReference>
<dbReference type="PANTHER" id="PTHR22427:SF7">
    <property type="entry name" value="GH15728P"/>
    <property type="match status" value="1"/>
</dbReference>